<dbReference type="KEGG" id="kng:KNAG_0F01560"/>
<feature type="transmembrane region" description="Helical" evidence="1">
    <location>
        <begin position="90"/>
        <end position="108"/>
    </location>
</feature>
<dbReference type="RefSeq" id="XP_022465070.1">
    <property type="nucleotide sequence ID" value="XM_022608590.1"/>
</dbReference>
<dbReference type="GeneID" id="34526539"/>
<keyword evidence="3" id="KW-1185">Reference proteome</keyword>
<keyword evidence="1" id="KW-1133">Transmembrane helix</keyword>
<sequence>MADKVVATPNEDNRVLLKRLIRYALFFALVAVLWRNMLSVPPSGSGFVSRLWHTVSSPFGNTHATMTHGQNRPAIGVPESDTLDANPVDVTRLVSFVVLCVLITIPFFL</sequence>
<protein>
    <submittedName>
        <fullName evidence="2">Uncharacterized protein</fullName>
    </submittedName>
</protein>
<proteinExistence type="predicted"/>
<feature type="transmembrane region" description="Helical" evidence="1">
    <location>
        <begin position="20"/>
        <end position="37"/>
    </location>
</feature>
<reference evidence="2 3" key="1">
    <citation type="journal article" date="2011" name="Proc. Natl. Acad. Sci. U.S.A.">
        <title>Evolutionary erosion of yeast sex chromosomes by mating-type switching accidents.</title>
        <authorList>
            <person name="Gordon J.L."/>
            <person name="Armisen D."/>
            <person name="Proux-Wera E."/>
            <person name="Oheigeartaigh S.S."/>
            <person name="Byrne K.P."/>
            <person name="Wolfe K.H."/>
        </authorList>
    </citation>
    <scope>NUCLEOTIDE SEQUENCE [LARGE SCALE GENOMIC DNA]</scope>
    <source>
        <strain evidence="3">ATCC MYA-139 / BCRC 22969 / CBS 8797 / CCRC 22969 / KCTC 17520 / NBRC 10181 / NCYC 3082</strain>
    </source>
</reference>
<evidence type="ECO:0000256" key="1">
    <source>
        <dbReference type="SAM" id="Phobius"/>
    </source>
</evidence>
<dbReference type="Proteomes" id="UP000006310">
    <property type="component" value="Chromosome 6"/>
</dbReference>
<reference evidence="3" key="2">
    <citation type="submission" date="2012-08" db="EMBL/GenBank/DDBJ databases">
        <title>Genome sequence of Kazachstania naganishii.</title>
        <authorList>
            <person name="Gordon J.L."/>
            <person name="Armisen D."/>
            <person name="Proux-Wera E."/>
            <person name="OhEigeartaigh S.S."/>
            <person name="Byrne K.P."/>
            <person name="Wolfe K.H."/>
        </authorList>
    </citation>
    <scope>NUCLEOTIDE SEQUENCE [LARGE SCALE GENOMIC DNA]</scope>
    <source>
        <strain evidence="3">ATCC MYA-139 / BCRC 22969 / CBS 8797 / CCRC 22969 / KCTC 17520 / NBRC 10181 / NCYC 3082</strain>
    </source>
</reference>
<evidence type="ECO:0000313" key="3">
    <source>
        <dbReference type="Proteomes" id="UP000006310"/>
    </source>
</evidence>
<keyword evidence="1" id="KW-0472">Membrane</keyword>
<dbReference type="AlphaFoldDB" id="J7S780"/>
<dbReference type="EMBL" id="HE978319">
    <property type="protein sequence ID" value="CCK70824.1"/>
    <property type="molecule type" value="Genomic_DNA"/>
</dbReference>
<gene>
    <name evidence="2" type="primary">KNAG0F01560</name>
    <name evidence="2" type="ordered locus">KNAG_0F01560</name>
</gene>
<accession>J7S780</accession>
<evidence type="ECO:0000313" key="2">
    <source>
        <dbReference type="EMBL" id="CCK70824.1"/>
    </source>
</evidence>
<dbReference type="HOGENOM" id="CLU_2184372_0_0_1"/>
<keyword evidence="1" id="KW-0812">Transmembrane</keyword>
<organism evidence="2 3">
    <name type="scientific">Huiozyma naganishii (strain ATCC MYA-139 / BCRC 22969 / CBS 8797 / KCTC 17520 / NBRC 10181 / NCYC 3082 / Yp74L-3)</name>
    <name type="common">Yeast</name>
    <name type="synonym">Kazachstania naganishii</name>
    <dbReference type="NCBI Taxonomy" id="1071383"/>
    <lineage>
        <taxon>Eukaryota</taxon>
        <taxon>Fungi</taxon>
        <taxon>Dikarya</taxon>
        <taxon>Ascomycota</taxon>
        <taxon>Saccharomycotina</taxon>
        <taxon>Saccharomycetes</taxon>
        <taxon>Saccharomycetales</taxon>
        <taxon>Saccharomycetaceae</taxon>
        <taxon>Huiozyma</taxon>
    </lineage>
</organism>
<name>J7S780_HUIN7</name>